<proteinExistence type="predicted"/>
<gene>
    <name evidence="2" type="ORF">HNQ92_000360</name>
</gene>
<dbReference type="EMBL" id="JACHGF010000001">
    <property type="protein sequence ID" value="MBB5282239.1"/>
    <property type="molecule type" value="Genomic_DNA"/>
</dbReference>
<dbReference type="Proteomes" id="UP000557307">
    <property type="component" value="Unassembled WGS sequence"/>
</dbReference>
<dbReference type="AlphaFoldDB" id="A0A840TR63"/>
<feature type="signal peptide" evidence="1">
    <location>
        <begin position="1"/>
        <end position="21"/>
    </location>
</feature>
<reference evidence="2 3" key="1">
    <citation type="submission" date="2020-08" db="EMBL/GenBank/DDBJ databases">
        <title>Genomic Encyclopedia of Type Strains, Phase IV (KMG-IV): sequencing the most valuable type-strain genomes for metagenomic binning, comparative biology and taxonomic classification.</title>
        <authorList>
            <person name="Goeker M."/>
        </authorList>
    </citation>
    <scope>NUCLEOTIDE SEQUENCE [LARGE SCALE GENOMIC DNA]</scope>
    <source>
        <strain evidence="2 3">DSM 105074</strain>
    </source>
</reference>
<comment type="caution">
    <text evidence="2">The sequence shown here is derived from an EMBL/GenBank/DDBJ whole genome shotgun (WGS) entry which is preliminary data.</text>
</comment>
<organism evidence="2 3">
    <name type="scientific">Rhabdobacter roseus</name>
    <dbReference type="NCBI Taxonomy" id="1655419"/>
    <lineage>
        <taxon>Bacteria</taxon>
        <taxon>Pseudomonadati</taxon>
        <taxon>Bacteroidota</taxon>
        <taxon>Cytophagia</taxon>
        <taxon>Cytophagales</taxon>
        <taxon>Cytophagaceae</taxon>
        <taxon>Rhabdobacter</taxon>
    </lineage>
</organism>
<sequence>MKRIIVWIALLLGSAMDPLLAQRAEINYAFDTRLDREAFQKDYPDFLDAVTLEVKLSKGNVLLLKSQNYRASRLVQRPDSLVGLFWQQYASFLEQVPISGEVLSVVYRLEEGQPAQIRWKKYPVRAEEFSVVEGEVVQLKTGQDTLRIEVLKTNQQRAELYLLLNDLREVPRLLDELREKTIFLVQALEQELKPKVLERSPEVYGRYLGDRQVRVGNYARDMLIFSPGVSLGYVRGHWHTAYHNEMTLYLDRFRLKTRLGFQHQFFFDRSLEGTLQMFENHFLVAGFSFFEKTRDSPGLGHSGVKQEAQVTVGYLIGRQGTYYEPHTWRVAGGFNLTPFLKVEPELYFHGAFKQLSPGLRLTVGF</sequence>
<evidence type="ECO:0000313" key="2">
    <source>
        <dbReference type="EMBL" id="MBB5282239.1"/>
    </source>
</evidence>
<evidence type="ECO:0000313" key="3">
    <source>
        <dbReference type="Proteomes" id="UP000557307"/>
    </source>
</evidence>
<evidence type="ECO:0008006" key="4">
    <source>
        <dbReference type="Google" id="ProtNLM"/>
    </source>
</evidence>
<accession>A0A840TR63</accession>
<protein>
    <recommendedName>
        <fullName evidence="4">DUF3575 domain-containing protein</fullName>
    </recommendedName>
</protein>
<evidence type="ECO:0000256" key="1">
    <source>
        <dbReference type="SAM" id="SignalP"/>
    </source>
</evidence>
<name>A0A840TR63_9BACT</name>
<dbReference type="RefSeq" id="WP_184170010.1">
    <property type="nucleotide sequence ID" value="NZ_JACHGF010000001.1"/>
</dbReference>
<feature type="chain" id="PRO_5032753463" description="DUF3575 domain-containing protein" evidence="1">
    <location>
        <begin position="22"/>
        <end position="365"/>
    </location>
</feature>
<keyword evidence="3" id="KW-1185">Reference proteome</keyword>
<keyword evidence="1" id="KW-0732">Signal</keyword>